<reference evidence="1 2" key="1">
    <citation type="submission" date="2018-05" db="EMBL/GenBank/DDBJ databases">
        <title>Draft genome of Methanospirillum stamsii Pt1.</title>
        <authorList>
            <person name="Dueholm M.S."/>
            <person name="Nielsen P.H."/>
            <person name="Bakmann L.F."/>
            <person name="Otzen D.E."/>
        </authorList>
    </citation>
    <scope>NUCLEOTIDE SEQUENCE [LARGE SCALE GENOMIC DNA]</scope>
    <source>
        <strain evidence="1 2">Pt1</strain>
    </source>
</reference>
<accession>A0A2V2N714</accession>
<sequence>MGSSFSLIIQNLSGVFYLKIKMLTSHNPETCQMKINEFRYETSVTYKAPHNLLISGGSIS</sequence>
<protein>
    <submittedName>
        <fullName evidence="1">Uncharacterized protein</fullName>
    </submittedName>
</protein>
<name>A0A2V2N714_9EURY</name>
<keyword evidence="2" id="KW-1185">Reference proteome</keyword>
<dbReference type="Proteomes" id="UP000245934">
    <property type="component" value="Unassembled WGS sequence"/>
</dbReference>
<evidence type="ECO:0000313" key="1">
    <source>
        <dbReference type="EMBL" id="PWR71063.1"/>
    </source>
</evidence>
<dbReference type="EMBL" id="QGMZ01000038">
    <property type="protein sequence ID" value="PWR71063.1"/>
    <property type="molecule type" value="Genomic_DNA"/>
</dbReference>
<proteinExistence type="predicted"/>
<dbReference type="AlphaFoldDB" id="A0A2V2N714"/>
<evidence type="ECO:0000313" key="2">
    <source>
        <dbReference type="Proteomes" id="UP000245934"/>
    </source>
</evidence>
<organism evidence="1 2">
    <name type="scientific">Methanospirillum stamsii</name>
    <dbReference type="NCBI Taxonomy" id="1277351"/>
    <lineage>
        <taxon>Archaea</taxon>
        <taxon>Methanobacteriati</taxon>
        <taxon>Methanobacteriota</taxon>
        <taxon>Stenosarchaea group</taxon>
        <taxon>Methanomicrobia</taxon>
        <taxon>Methanomicrobiales</taxon>
        <taxon>Methanospirillaceae</taxon>
        <taxon>Methanospirillum</taxon>
    </lineage>
</organism>
<gene>
    <name evidence="1" type="ORF">DLD82_14270</name>
</gene>
<comment type="caution">
    <text evidence="1">The sequence shown here is derived from an EMBL/GenBank/DDBJ whole genome shotgun (WGS) entry which is preliminary data.</text>
</comment>